<keyword evidence="2" id="KW-1133">Transmembrane helix</keyword>
<organism evidence="3 4">
    <name type="scientific">Flavobacterium taihuense</name>
    <dbReference type="NCBI Taxonomy" id="2857508"/>
    <lineage>
        <taxon>Bacteria</taxon>
        <taxon>Pseudomonadati</taxon>
        <taxon>Bacteroidota</taxon>
        <taxon>Flavobacteriia</taxon>
        <taxon>Flavobacteriales</taxon>
        <taxon>Flavobacteriaceae</taxon>
        <taxon>Flavobacterium</taxon>
    </lineage>
</organism>
<proteinExistence type="predicted"/>
<protein>
    <submittedName>
        <fullName evidence="3">Low affinity iron permease family protein</fullName>
    </submittedName>
</protein>
<dbReference type="InterPro" id="IPR007251">
    <property type="entry name" value="Iron_permease_Fet4"/>
</dbReference>
<evidence type="ECO:0000313" key="3">
    <source>
        <dbReference type="EMBL" id="MBW4362262.1"/>
    </source>
</evidence>
<sequence>MNKIYSHTEILFEKLVSIATTILGNSISFLIALSLVLFWWINSLFTYNDAHLIIGDIIFGVTFLSLFIIQKSFNRFSASLHLKINELVSSHEPASNSVMNAEIKTEREITELSKEYSELAEQINELEEEIKDGFNSELDKALDEAENHIKE</sequence>
<name>A0ABS6XZZ6_9FLAO</name>
<dbReference type="Proteomes" id="UP000812031">
    <property type="component" value="Unassembled WGS sequence"/>
</dbReference>
<evidence type="ECO:0000256" key="2">
    <source>
        <dbReference type="SAM" id="Phobius"/>
    </source>
</evidence>
<evidence type="ECO:0000256" key="1">
    <source>
        <dbReference type="SAM" id="Coils"/>
    </source>
</evidence>
<feature type="transmembrane region" description="Helical" evidence="2">
    <location>
        <begin position="15"/>
        <end position="40"/>
    </location>
</feature>
<keyword evidence="2" id="KW-0472">Membrane</keyword>
<keyword evidence="2" id="KW-0812">Transmembrane</keyword>
<feature type="coiled-coil region" evidence="1">
    <location>
        <begin position="102"/>
        <end position="151"/>
    </location>
</feature>
<keyword evidence="1" id="KW-0175">Coiled coil</keyword>
<feature type="transmembrane region" description="Helical" evidence="2">
    <location>
        <begin position="52"/>
        <end position="69"/>
    </location>
</feature>
<keyword evidence="4" id="KW-1185">Reference proteome</keyword>
<comment type="caution">
    <text evidence="3">The sequence shown here is derived from an EMBL/GenBank/DDBJ whole genome shotgun (WGS) entry which is preliminary data.</text>
</comment>
<dbReference type="EMBL" id="JAHWYN010000020">
    <property type="protein sequence ID" value="MBW4362262.1"/>
    <property type="molecule type" value="Genomic_DNA"/>
</dbReference>
<reference evidence="3 4" key="1">
    <citation type="submission" date="2021-07" db="EMBL/GenBank/DDBJ databases">
        <title>Flavobacterium sp. nov. isolated from sediment on the Taihu Lake.</title>
        <authorList>
            <person name="Qu J.-H."/>
        </authorList>
    </citation>
    <scope>NUCLEOTIDE SEQUENCE [LARGE SCALE GENOMIC DNA]</scope>
    <source>
        <strain evidence="3 4">NAS39</strain>
    </source>
</reference>
<gene>
    <name evidence="3" type="ORF">KZH69_17365</name>
</gene>
<accession>A0ABS6XZZ6</accession>
<dbReference type="Pfam" id="PF04120">
    <property type="entry name" value="Iron_permease"/>
    <property type="match status" value="1"/>
</dbReference>
<evidence type="ECO:0000313" key="4">
    <source>
        <dbReference type="Proteomes" id="UP000812031"/>
    </source>
</evidence>
<dbReference type="RefSeq" id="WP_219318751.1">
    <property type="nucleotide sequence ID" value="NZ_JAHWYN010000020.1"/>
</dbReference>